<sequence length="65" mass="7453">MLKLGKTMCHKASSGIEDYRRSIHTLNLTFWVPITLIFCVMACIGTWSFCYVSYSIWPNVLAYNG</sequence>
<accession>A0A0B0PGI4</accession>
<reference evidence="3" key="1">
    <citation type="submission" date="2014-09" db="EMBL/GenBank/DDBJ databases">
        <authorList>
            <person name="Mudge J."/>
            <person name="Ramaraj T."/>
            <person name="Lindquist I.E."/>
            <person name="Bharti A.K."/>
            <person name="Sundararajan A."/>
            <person name="Cameron C.T."/>
            <person name="Woodward J.E."/>
            <person name="May G.D."/>
            <person name="Brubaker C."/>
            <person name="Broadhvest J."/>
            <person name="Wilkins T.A."/>
        </authorList>
    </citation>
    <scope>NUCLEOTIDE SEQUENCE</scope>
    <source>
        <strain evidence="3">cv. AKA8401</strain>
    </source>
</reference>
<dbReference type="Proteomes" id="UP000032142">
    <property type="component" value="Unassembled WGS sequence"/>
</dbReference>
<name>A0A0B0PGI4_GOSAR</name>
<dbReference type="GO" id="GO:0007218">
    <property type="term" value="P:neuropeptide signaling pathway"/>
    <property type="evidence" value="ECO:0007669"/>
    <property type="project" value="UniProtKB-KW"/>
</dbReference>
<keyword evidence="1" id="KW-0812">Transmembrane</keyword>
<evidence type="ECO:0000256" key="1">
    <source>
        <dbReference type="SAM" id="Phobius"/>
    </source>
</evidence>
<keyword evidence="1" id="KW-1133">Transmembrane helix</keyword>
<organism evidence="2 3">
    <name type="scientific">Gossypium arboreum</name>
    <name type="common">Tree cotton</name>
    <name type="synonym">Gossypium nanking</name>
    <dbReference type="NCBI Taxonomy" id="29729"/>
    <lineage>
        <taxon>Eukaryota</taxon>
        <taxon>Viridiplantae</taxon>
        <taxon>Streptophyta</taxon>
        <taxon>Embryophyta</taxon>
        <taxon>Tracheophyta</taxon>
        <taxon>Spermatophyta</taxon>
        <taxon>Magnoliopsida</taxon>
        <taxon>eudicotyledons</taxon>
        <taxon>Gunneridae</taxon>
        <taxon>Pentapetalae</taxon>
        <taxon>rosids</taxon>
        <taxon>malvids</taxon>
        <taxon>Malvales</taxon>
        <taxon>Malvaceae</taxon>
        <taxon>Malvoideae</taxon>
        <taxon>Gossypium</taxon>
    </lineage>
</organism>
<feature type="transmembrane region" description="Helical" evidence="1">
    <location>
        <begin position="30"/>
        <end position="57"/>
    </location>
</feature>
<dbReference type="EMBL" id="KN421939">
    <property type="protein sequence ID" value="KHG22486.1"/>
    <property type="molecule type" value="Genomic_DNA"/>
</dbReference>
<dbReference type="AlphaFoldDB" id="A0A0B0PGI4"/>
<proteinExistence type="predicted"/>
<keyword evidence="1" id="KW-0472">Membrane</keyword>
<keyword evidence="2" id="KW-0527">Neuropeptide</keyword>
<protein>
    <submittedName>
        <fullName evidence="2">Pro-neuropeptide Y</fullName>
    </submittedName>
</protein>
<gene>
    <name evidence="2" type="ORF">F383_29058</name>
</gene>
<evidence type="ECO:0000313" key="3">
    <source>
        <dbReference type="Proteomes" id="UP000032142"/>
    </source>
</evidence>
<keyword evidence="3" id="KW-1185">Reference proteome</keyword>
<evidence type="ECO:0000313" key="2">
    <source>
        <dbReference type="EMBL" id="KHG22486.1"/>
    </source>
</evidence>